<keyword evidence="1" id="KW-1133">Transmembrane helix</keyword>
<name>A0A550I6C3_9FLAO</name>
<evidence type="ECO:0000256" key="1">
    <source>
        <dbReference type="SAM" id="Phobius"/>
    </source>
</evidence>
<dbReference type="Proteomes" id="UP000315131">
    <property type="component" value="Unassembled WGS sequence"/>
</dbReference>
<accession>A0A550I6C3</accession>
<dbReference type="AlphaFoldDB" id="A0A550I6C3"/>
<evidence type="ECO:0000313" key="2">
    <source>
        <dbReference type="EMBL" id="TRO66358.1"/>
    </source>
</evidence>
<evidence type="ECO:0000313" key="3">
    <source>
        <dbReference type="Proteomes" id="UP000315131"/>
    </source>
</evidence>
<protein>
    <submittedName>
        <fullName evidence="2">Uncharacterized protein</fullName>
    </submittedName>
</protein>
<feature type="transmembrane region" description="Helical" evidence="1">
    <location>
        <begin position="12"/>
        <end position="36"/>
    </location>
</feature>
<keyword evidence="3" id="KW-1185">Reference proteome</keyword>
<organism evidence="2 3">
    <name type="scientific">Christiangramia sabulilitoris</name>
    <dbReference type="NCBI Taxonomy" id="2583991"/>
    <lineage>
        <taxon>Bacteria</taxon>
        <taxon>Pseudomonadati</taxon>
        <taxon>Bacteroidota</taxon>
        <taxon>Flavobacteriia</taxon>
        <taxon>Flavobacteriales</taxon>
        <taxon>Flavobacteriaceae</taxon>
        <taxon>Christiangramia</taxon>
    </lineage>
</organism>
<dbReference type="EMBL" id="VHSF01000001">
    <property type="protein sequence ID" value="TRO66358.1"/>
    <property type="molecule type" value="Genomic_DNA"/>
</dbReference>
<keyword evidence="1" id="KW-0472">Membrane</keyword>
<comment type="caution">
    <text evidence="2">The sequence shown here is derived from an EMBL/GenBank/DDBJ whole genome shotgun (WGS) entry which is preliminary data.</text>
</comment>
<feature type="transmembrane region" description="Helical" evidence="1">
    <location>
        <begin position="87"/>
        <end position="108"/>
    </location>
</feature>
<feature type="transmembrane region" description="Helical" evidence="1">
    <location>
        <begin position="56"/>
        <end position="80"/>
    </location>
</feature>
<proteinExistence type="predicted"/>
<keyword evidence="1" id="KW-0812">Transmembrane</keyword>
<feature type="transmembrane region" description="Helical" evidence="1">
    <location>
        <begin position="123"/>
        <end position="140"/>
    </location>
</feature>
<dbReference type="OrthoDB" id="1446731at2"/>
<reference evidence="2 3" key="1">
    <citation type="submission" date="2019-06" db="EMBL/GenBank/DDBJ databases">
        <title>Gramella sabulilitoris sp. nov., isolated from a marine sand.</title>
        <authorList>
            <person name="Yoon J.-H."/>
        </authorList>
    </citation>
    <scope>NUCLEOTIDE SEQUENCE [LARGE SCALE GENOMIC DNA]</scope>
    <source>
        <strain evidence="2 3">HSMS-1</strain>
    </source>
</reference>
<sequence>MKLKSKLSTGGSSGFLLTGSIIAICIAFSPYLFYLYEIFPSTRVWETSFFTYESNYYQDVLTAAWTYTSKLVPLLLLIIWFFTCKHWWYHVILVPLVMYGFQLVAAFYEDYYQHVIGMDNGDLIYMAPFFIFILSIVYLVRIKVFDRIYGIDLSELDETEISVFSNISDKEMKEVRSFQEEDEDNGIDQSNILIEDYYRKL</sequence>
<gene>
    <name evidence="2" type="ORF">FGM01_00295</name>
</gene>